<reference evidence="11 12" key="1">
    <citation type="submission" date="2023-11" db="EMBL/GenBank/DDBJ databases">
        <title>Halocaridina rubra genome assembly.</title>
        <authorList>
            <person name="Smith C."/>
        </authorList>
    </citation>
    <scope>NUCLEOTIDE SEQUENCE [LARGE SCALE GENOMIC DNA]</scope>
    <source>
        <strain evidence="11">EP-1</strain>
        <tissue evidence="11">Whole</tissue>
    </source>
</reference>
<evidence type="ECO:0000259" key="10">
    <source>
        <dbReference type="PROSITE" id="PS51406"/>
    </source>
</evidence>
<dbReference type="CDD" id="cd00087">
    <property type="entry name" value="FReD"/>
    <property type="match status" value="1"/>
</dbReference>
<dbReference type="Gene3D" id="3.90.215.10">
    <property type="entry name" value="Gamma Fibrinogen, chain A, domain 1"/>
    <property type="match status" value="1"/>
</dbReference>
<dbReference type="SMART" id="SM00186">
    <property type="entry name" value="FBG"/>
    <property type="match status" value="1"/>
</dbReference>
<dbReference type="GO" id="GO:0030246">
    <property type="term" value="F:carbohydrate binding"/>
    <property type="evidence" value="ECO:0007669"/>
    <property type="project" value="UniProtKB-ARBA"/>
</dbReference>
<evidence type="ECO:0000256" key="3">
    <source>
        <dbReference type="ARBA" id="ARBA00022729"/>
    </source>
</evidence>
<dbReference type="GO" id="GO:0005576">
    <property type="term" value="C:extracellular region"/>
    <property type="evidence" value="ECO:0007669"/>
    <property type="project" value="UniProtKB-SubCell"/>
</dbReference>
<evidence type="ECO:0000313" key="11">
    <source>
        <dbReference type="EMBL" id="KAK7021048.1"/>
    </source>
</evidence>
<comment type="function">
    <text evidence="7">Lectin involved in innate immunity. Agglutinates all types of human erythrocytes, Gram-positive and Gram-negative bacteria. Has a stronger agglutinating activity towards Gram-negative bacteria than towards Gram-positive bacteria. Specifically recognizes acetyl group-containing substances on agglutinated cells. The hemagglutinating activity was inhibited by EDTA, acetyl group-containing mono- and disaccharides, N-acetyl derivatives of amino acids, other acetyl group-containing substances, propionamide and benzamide. Enhances the antimicrobial activity of big defensin against Gram-positive bacteria but not against Gram-negative bacteria.</text>
</comment>
<protein>
    <recommendedName>
        <fullName evidence="10">Fibrinogen C-terminal domain-containing protein</fullName>
    </recommendedName>
</protein>
<evidence type="ECO:0000256" key="9">
    <source>
        <dbReference type="SAM" id="SignalP"/>
    </source>
</evidence>
<evidence type="ECO:0000256" key="6">
    <source>
        <dbReference type="ARBA" id="ARBA00023180"/>
    </source>
</evidence>
<keyword evidence="3 9" id="KW-0732">Signal</keyword>
<accession>A0AAN8ZP61</accession>
<feature type="signal peptide" evidence="9">
    <location>
        <begin position="1"/>
        <end position="20"/>
    </location>
</feature>
<feature type="compositionally biased region" description="Basic and acidic residues" evidence="8">
    <location>
        <begin position="22"/>
        <end position="50"/>
    </location>
</feature>
<feature type="region of interest" description="Disordered" evidence="8">
    <location>
        <begin position="550"/>
        <end position="588"/>
    </location>
</feature>
<gene>
    <name evidence="11" type="ORF">SK128_007162</name>
</gene>
<dbReference type="AlphaFoldDB" id="A0AAN8ZP61"/>
<evidence type="ECO:0000313" key="12">
    <source>
        <dbReference type="Proteomes" id="UP001381693"/>
    </source>
</evidence>
<dbReference type="PROSITE" id="PS00514">
    <property type="entry name" value="FIBRINOGEN_C_1"/>
    <property type="match status" value="1"/>
</dbReference>
<evidence type="ECO:0000256" key="8">
    <source>
        <dbReference type="SAM" id="MobiDB-lite"/>
    </source>
</evidence>
<dbReference type="SUPFAM" id="SSF56496">
    <property type="entry name" value="Fibrinogen C-terminal domain-like"/>
    <property type="match status" value="1"/>
</dbReference>
<comment type="caution">
    <text evidence="11">The sequence shown here is derived from an EMBL/GenBank/DDBJ whole genome shotgun (WGS) entry which is preliminary data.</text>
</comment>
<dbReference type="InterPro" id="IPR020837">
    <property type="entry name" value="Fibrinogen_CS"/>
</dbReference>
<dbReference type="EMBL" id="JAXCGZ010022922">
    <property type="protein sequence ID" value="KAK7021048.1"/>
    <property type="molecule type" value="Genomic_DNA"/>
</dbReference>
<feature type="chain" id="PRO_5042915100" description="Fibrinogen C-terminal domain-containing protein" evidence="9">
    <location>
        <begin position="21"/>
        <end position="596"/>
    </location>
</feature>
<dbReference type="PANTHER" id="PTHR47221:SF6">
    <property type="entry name" value="FIBRINOGEN ALPHA CHAIN"/>
    <property type="match status" value="1"/>
</dbReference>
<keyword evidence="6" id="KW-0325">Glycoprotein</keyword>
<keyword evidence="2" id="KW-0964">Secreted</keyword>
<feature type="region of interest" description="Disordered" evidence="8">
    <location>
        <begin position="20"/>
        <end position="55"/>
    </location>
</feature>
<evidence type="ECO:0000256" key="1">
    <source>
        <dbReference type="ARBA" id="ARBA00004613"/>
    </source>
</evidence>
<dbReference type="InterPro" id="IPR036056">
    <property type="entry name" value="Fibrinogen-like_C"/>
</dbReference>
<feature type="domain" description="Fibrinogen C-terminal" evidence="10">
    <location>
        <begin position="315"/>
        <end position="537"/>
    </location>
</feature>
<keyword evidence="4" id="KW-0175">Coiled coil</keyword>
<dbReference type="InterPro" id="IPR002181">
    <property type="entry name" value="Fibrinogen_a/b/g_C_dom"/>
</dbReference>
<keyword evidence="5" id="KW-1015">Disulfide bond</keyword>
<sequence>MRLSVIVIWVLWAAVTIASTQEPERDRDRERPRGRARDRERNRERDRGTDRQSLIRPRQELVNTVDSQDPEKPEGASFLSIHTARHSELSGSLDNSEVPGIVSIPGISNLPVVMPDAEIARRQMDTIILLLQRLSDRLAALETLQSQRGERIDTIHYRLTKLELQAEERKSVINELSNSVRHRMETTDSEMDRVTGHLDEIKTAVKTVGQQNLDLKSSVDKLATSESGEEPSSGPRLQAVMASLYGVRSLTQNVKEDIASLTENLSPLSNISNRIGNLQENMVTKQYLHQNLNEIKMQQQLSASMPIVQPRVRQGQGNKEPEDCWKLLQKGKTRSGVYRIQPQYSNVPFFVYCDMDTDGGGWTVIQRREDGTVDFLREWADYKYGFGNLAGEFWLGNEKIHLLTNQYVSKLRVDLADFDQQEAHAVYSAFAMGSELEGYSLQMLGQYTGDAGDSLRYHVGRRFSTIDVDNDAWPERSCARDHAGAWWYRACETSNLNGRYLHGPVPADHEYSGLYWYDYRGPRYSLWRSRMMIRRGGNVGQPIFKDIKEVQQKASTERPDITEPARPTETPDPRGNFYNPDHDPYATYDYTYDPYG</sequence>
<name>A0AAN8ZP61_HALRR</name>
<dbReference type="PANTHER" id="PTHR47221">
    <property type="entry name" value="FIBRINOGEN ALPHA CHAIN"/>
    <property type="match status" value="1"/>
</dbReference>
<keyword evidence="12" id="KW-1185">Reference proteome</keyword>
<feature type="compositionally biased region" description="Basic and acidic residues" evidence="8">
    <location>
        <begin position="550"/>
        <end position="563"/>
    </location>
</feature>
<evidence type="ECO:0000256" key="2">
    <source>
        <dbReference type="ARBA" id="ARBA00022525"/>
    </source>
</evidence>
<proteinExistence type="predicted"/>
<evidence type="ECO:0000256" key="7">
    <source>
        <dbReference type="ARBA" id="ARBA00053344"/>
    </source>
</evidence>
<comment type="subcellular location">
    <subcellularLocation>
        <location evidence="1">Secreted</location>
    </subcellularLocation>
</comment>
<evidence type="ECO:0000256" key="5">
    <source>
        <dbReference type="ARBA" id="ARBA00023157"/>
    </source>
</evidence>
<dbReference type="NCBIfam" id="NF040941">
    <property type="entry name" value="GGGWT_bact"/>
    <property type="match status" value="1"/>
</dbReference>
<dbReference type="Proteomes" id="UP001381693">
    <property type="component" value="Unassembled WGS sequence"/>
</dbReference>
<dbReference type="Pfam" id="PF00147">
    <property type="entry name" value="Fibrinogen_C"/>
    <property type="match status" value="1"/>
</dbReference>
<dbReference type="PROSITE" id="PS51406">
    <property type="entry name" value="FIBRINOGEN_C_2"/>
    <property type="match status" value="1"/>
</dbReference>
<evidence type="ECO:0000256" key="4">
    <source>
        <dbReference type="ARBA" id="ARBA00023054"/>
    </source>
</evidence>
<organism evidence="11 12">
    <name type="scientific">Halocaridina rubra</name>
    <name type="common">Hawaiian red shrimp</name>
    <dbReference type="NCBI Taxonomy" id="373956"/>
    <lineage>
        <taxon>Eukaryota</taxon>
        <taxon>Metazoa</taxon>
        <taxon>Ecdysozoa</taxon>
        <taxon>Arthropoda</taxon>
        <taxon>Crustacea</taxon>
        <taxon>Multicrustacea</taxon>
        <taxon>Malacostraca</taxon>
        <taxon>Eumalacostraca</taxon>
        <taxon>Eucarida</taxon>
        <taxon>Decapoda</taxon>
        <taxon>Pleocyemata</taxon>
        <taxon>Caridea</taxon>
        <taxon>Atyoidea</taxon>
        <taxon>Atyidae</taxon>
        <taxon>Halocaridina</taxon>
    </lineage>
</organism>
<dbReference type="InterPro" id="IPR014716">
    <property type="entry name" value="Fibrinogen_a/b/g_C_1"/>
</dbReference>
<dbReference type="InterPro" id="IPR037579">
    <property type="entry name" value="FIB_ANG-like"/>
</dbReference>
<dbReference type="FunFam" id="3.90.215.10:FF:000001">
    <property type="entry name" value="Tenascin isoform 1"/>
    <property type="match status" value="1"/>
</dbReference>